<evidence type="ECO:0000259" key="2">
    <source>
        <dbReference type="PROSITE" id="PS51016"/>
    </source>
</evidence>
<dbReference type="OrthoDB" id="437889at2759"/>
<sequence>MRRNRQLRLYCYHDKNSDKDYFHNPITNEILWVPPADCVIINPETLQPMKLERHNLNREKSFENNEALQMLKNVKARNRQSLVHDKVRYRRTAASRSDRKSTIISSLKTIPRSMNQTDTSTEDVPFYMPKEIMRDRLSIDVRQFATMNFNQRTKGSLFSKKLIPPDNLLQYSTDSSVLPILKRTPEKLTKRCVDIFNLVFDYCKQKPQALPSTLVKMLINENNFIDETYIILIKLITNNPSNDDIKRVWDLILVVCTFFPPSIGFRPFVRHIVAAEALGTNNQTNAIAKMAYIRLAARCDCGEIFPEQPEQWTNLIPTHPITDFFIFGAPLLELIYAQRRTAPKCTVPIFMVDFIKELFEAGCNTMEGMFRLPGNQSQIKLMVDEIQAGQNVIKGAELADLASLFKKWLADLPEPVVPMSMYQDLTEAIRNQTILEFVETLPKVNHDTLGYLIGYLKEFIKHADVTKMSIIPVSMIFGANIVRIVSTDQYVLKEMTDNGKKFIQYLISNWDTSFIYPLPEDYIPH</sequence>
<dbReference type="GO" id="GO:0005096">
    <property type="term" value="F:GTPase activator activity"/>
    <property type="evidence" value="ECO:0000318"/>
    <property type="project" value="GO_Central"/>
</dbReference>
<dbReference type="VEuPathDB" id="TrichDB:TVAGG3_0896110"/>
<dbReference type="SUPFAM" id="SSF48350">
    <property type="entry name" value="GTPase activation domain, GAP"/>
    <property type="match status" value="1"/>
</dbReference>
<dbReference type="AlphaFoldDB" id="A2E2W6"/>
<dbReference type="CDD" id="cd00159">
    <property type="entry name" value="RhoGAP"/>
    <property type="match status" value="1"/>
</dbReference>
<dbReference type="GO" id="GO:0005856">
    <property type="term" value="C:cytoskeleton"/>
    <property type="evidence" value="ECO:0007669"/>
    <property type="project" value="InterPro"/>
</dbReference>
<accession>A2E2W6</accession>
<organism evidence="3 4">
    <name type="scientific">Trichomonas vaginalis (strain ATCC PRA-98 / G3)</name>
    <dbReference type="NCBI Taxonomy" id="412133"/>
    <lineage>
        <taxon>Eukaryota</taxon>
        <taxon>Metamonada</taxon>
        <taxon>Parabasalia</taxon>
        <taxon>Trichomonadida</taxon>
        <taxon>Trichomonadidae</taxon>
        <taxon>Trichomonas</taxon>
    </lineage>
</organism>
<feature type="domain" description="Rho-GAP" evidence="1">
    <location>
        <begin position="329"/>
        <end position="514"/>
    </location>
</feature>
<dbReference type="FunFam" id="1.10.555.10:FF:000045">
    <property type="entry name" value="RhoGAP domain containing protein"/>
    <property type="match status" value="1"/>
</dbReference>
<evidence type="ECO:0000313" key="4">
    <source>
        <dbReference type="Proteomes" id="UP000001542"/>
    </source>
</evidence>
<dbReference type="RefSeq" id="XP_001325244.1">
    <property type="nucleotide sequence ID" value="XM_001325209.1"/>
</dbReference>
<dbReference type="SMR" id="A2E2W6"/>
<dbReference type="InParanoid" id="A2E2W6"/>
<dbReference type="InterPro" id="IPR000857">
    <property type="entry name" value="MyTH4_dom"/>
</dbReference>
<dbReference type="EMBL" id="DS113292">
    <property type="protein sequence ID" value="EAY13021.1"/>
    <property type="molecule type" value="Genomic_DNA"/>
</dbReference>
<dbReference type="Gene3D" id="1.25.40.530">
    <property type="entry name" value="MyTH4 domain"/>
    <property type="match status" value="1"/>
</dbReference>
<dbReference type="InterPro" id="IPR008936">
    <property type="entry name" value="Rho_GTPase_activation_prot"/>
</dbReference>
<reference evidence="3" key="1">
    <citation type="submission" date="2006-10" db="EMBL/GenBank/DDBJ databases">
        <authorList>
            <person name="Amadeo P."/>
            <person name="Zhao Q."/>
            <person name="Wortman J."/>
            <person name="Fraser-Liggett C."/>
            <person name="Carlton J."/>
        </authorList>
    </citation>
    <scope>NUCLEOTIDE SEQUENCE</scope>
    <source>
        <strain evidence="3">G3</strain>
    </source>
</reference>
<evidence type="ECO:0000313" key="3">
    <source>
        <dbReference type="EMBL" id="EAY13021.1"/>
    </source>
</evidence>
<dbReference type="Proteomes" id="UP000001542">
    <property type="component" value="Unassembled WGS sequence"/>
</dbReference>
<dbReference type="PANTHER" id="PTHR45876">
    <property type="entry name" value="FI04035P"/>
    <property type="match status" value="1"/>
</dbReference>
<dbReference type="InterPro" id="IPR000198">
    <property type="entry name" value="RhoGAP_dom"/>
</dbReference>
<name>A2E2W6_TRIV3</name>
<dbReference type="InterPro" id="IPR038185">
    <property type="entry name" value="MyTH4_dom_sf"/>
</dbReference>
<gene>
    <name evidence="3" type="ORF">TVAG_077590</name>
</gene>
<dbReference type="KEGG" id="tva:4770993"/>
<reference evidence="3" key="2">
    <citation type="journal article" date="2007" name="Science">
        <title>Draft genome sequence of the sexually transmitted pathogen Trichomonas vaginalis.</title>
        <authorList>
            <person name="Carlton J.M."/>
            <person name="Hirt R.P."/>
            <person name="Silva J.C."/>
            <person name="Delcher A.L."/>
            <person name="Schatz M."/>
            <person name="Zhao Q."/>
            <person name="Wortman J.R."/>
            <person name="Bidwell S.L."/>
            <person name="Alsmark U.C.M."/>
            <person name="Besteiro S."/>
            <person name="Sicheritz-Ponten T."/>
            <person name="Noel C.J."/>
            <person name="Dacks J.B."/>
            <person name="Foster P.G."/>
            <person name="Simillion C."/>
            <person name="Van de Peer Y."/>
            <person name="Miranda-Saavedra D."/>
            <person name="Barton G.J."/>
            <person name="Westrop G.D."/>
            <person name="Mueller S."/>
            <person name="Dessi D."/>
            <person name="Fiori P.L."/>
            <person name="Ren Q."/>
            <person name="Paulsen I."/>
            <person name="Zhang H."/>
            <person name="Bastida-Corcuera F.D."/>
            <person name="Simoes-Barbosa A."/>
            <person name="Brown M.T."/>
            <person name="Hayes R.D."/>
            <person name="Mukherjee M."/>
            <person name="Okumura C.Y."/>
            <person name="Schneider R."/>
            <person name="Smith A.J."/>
            <person name="Vanacova S."/>
            <person name="Villalvazo M."/>
            <person name="Haas B.J."/>
            <person name="Pertea M."/>
            <person name="Feldblyum T.V."/>
            <person name="Utterback T.R."/>
            <person name="Shu C.L."/>
            <person name="Osoegawa K."/>
            <person name="de Jong P.J."/>
            <person name="Hrdy I."/>
            <person name="Horvathova L."/>
            <person name="Zubacova Z."/>
            <person name="Dolezal P."/>
            <person name="Malik S.B."/>
            <person name="Logsdon J.M. Jr."/>
            <person name="Henze K."/>
            <person name="Gupta A."/>
            <person name="Wang C.C."/>
            <person name="Dunne R.L."/>
            <person name="Upcroft J.A."/>
            <person name="Upcroft P."/>
            <person name="White O."/>
            <person name="Salzberg S.L."/>
            <person name="Tang P."/>
            <person name="Chiu C.-H."/>
            <person name="Lee Y.-S."/>
            <person name="Embley T.M."/>
            <person name="Coombs G.H."/>
            <person name="Mottram J.C."/>
            <person name="Tachezy J."/>
            <person name="Fraser-Liggett C.M."/>
            <person name="Johnson P.J."/>
        </authorList>
    </citation>
    <scope>NUCLEOTIDE SEQUENCE [LARGE SCALE GENOMIC DNA]</scope>
    <source>
        <strain evidence="3">G3</strain>
    </source>
</reference>
<dbReference type="Pfam" id="PF00620">
    <property type="entry name" value="RhoGAP"/>
    <property type="match status" value="1"/>
</dbReference>
<dbReference type="FunFam" id="1.25.40.530:FF:000014">
    <property type="entry name" value="RhoGAP domain containing protein"/>
    <property type="match status" value="1"/>
</dbReference>
<proteinExistence type="predicted"/>
<protein>
    <submittedName>
        <fullName evidence="3">RhoGAP domain containing protein</fullName>
    </submittedName>
</protein>
<dbReference type="VEuPathDB" id="TrichDB:TVAG_077590"/>
<evidence type="ECO:0000259" key="1">
    <source>
        <dbReference type="PROSITE" id="PS50238"/>
    </source>
</evidence>
<feature type="domain" description="MyTH4" evidence="2">
    <location>
        <begin position="171"/>
        <end position="315"/>
    </location>
</feature>
<keyword evidence="4" id="KW-1185">Reference proteome</keyword>
<dbReference type="Gene3D" id="1.10.555.10">
    <property type="entry name" value="Rho GTPase activation protein"/>
    <property type="match status" value="1"/>
</dbReference>
<dbReference type="PROSITE" id="PS50238">
    <property type="entry name" value="RHOGAP"/>
    <property type="match status" value="1"/>
</dbReference>
<dbReference type="GO" id="GO:0005737">
    <property type="term" value="C:cytoplasm"/>
    <property type="evidence" value="ECO:0000318"/>
    <property type="project" value="GO_Central"/>
</dbReference>
<dbReference type="SMART" id="SM00324">
    <property type="entry name" value="RhoGAP"/>
    <property type="match status" value="1"/>
</dbReference>
<dbReference type="Pfam" id="PF00784">
    <property type="entry name" value="MyTH4"/>
    <property type="match status" value="1"/>
</dbReference>
<dbReference type="GO" id="GO:0007165">
    <property type="term" value="P:signal transduction"/>
    <property type="evidence" value="ECO:0007669"/>
    <property type="project" value="InterPro"/>
</dbReference>
<dbReference type="PANTHER" id="PTHR45876:SF8">
    <property type="entry name" value="FI04035P"/>
    <property type="match status" value="1"/>
</dbReference>
<dbReference type="PROSITE" id="PS51016">
    <property type="entry name" value="MYTH4"/>
    <property type="match status" value="1"/>
</dbReference>